<dbReference type="EMBL" id="VSRR010001556">
    <property type="protein sequence ID" value="MPC26114.1"/>
    <property type="molecule type" value="Genomic_DNA"/>
</dbReference>
<dbReference type="InterPro" id="IPR001660">
    <property type="entry name" value="SAM"/>
</dbReference>
<protein>
    <recommendedName>
        <fullName evidence="1">SAM domain-containing protein</fullName>
    </recommendedName>
</protein>
<dbReference type="Gene3D" id="1.10.150.50">
    <property type="entry name" value="Transcription Factor, Ets-1"/>
    <property type="match status" value="1"/>
</dbReference>
<dbReference type="SUPFAM" id="SSF47769">
    <property type="entry name" value="SAM/Pointed domain"/>
    <property type="match status" value="1"/>
</dbReference>
<gene>
    <name evidence="2" type="ORF">E2C01_019246</name>
</gene>
<dbReference type="PROSITE" id="PS50105">
    <property type="entry name" value="SAM_DOMAIN"/>
    <property type="match status" value="1"/>
</dbReference>
<comment type="caution">
    <text evidence="2">The sequence shown here is derived from an EMBL/GenBank/DDBJ whole genome shotgun (WGS) entry which is preliminary data.</text>
</comment>
<organism evidence="2 3">
    <name type="scientific">Portunus trituberculatus</name>
    <name type="common">Swimming crab</name>
    <name type="synonym">Neptunus trituberculatus</name>
    <dbReference type="NCBI Taxonomy" id="210409"/>
    <lineage>
        <taxon>Eukaryota</taxon>
        <taxon>Metazoa</taxon>
        <taxon>Ecdysozoa</taxon>
        <taxon>Arthropoda</taxon>
        <taxon>Crustacea</taxon>
        <taxon>Multicrustacea</taxon>
        <taxon>Malacostraca</taxon>
        <taxon>Eumalacostraca</taxon>
        <taxon>Eucarida</taxon>
        <taxon>Decapoda</taxon>
        <taxon>Pleocyemata</taxon>
        <taxon>Brachyura</taxon>
        <taxon>Eubrachyura</taxon>
        <taxon>Portunoidea</taxon>
        <taxon>Portunidae</taxon>
        <taxon>Portuninae</taxon>
        <taxon>Portunus</taxon>
    </lineage>
</organism>
<evidence type="ECO:0000259" key="1">
    <source>
        <dbReference type="PROSITE" id="PS50105"/>
    </source>
</evidence>
<keyword evidence="3" id="KW-1185">Reference proteome</keyword>
<dbReference type="Proteomes" id="UP000324222">
    <property type="component" value="Unassembled WGS sequence"/>
</dbReference>
<reference evidence="2 3" key="1">
    <citation type="submission" date="2019-05" db="EMBL/GenBank/DDBJ databases">
        <title>Another draft genome of Portunus trituberculatus and its Hox gene families provides insights of decapod evolution.</title>
        <authorList>
            <person name="Jeong J.-H."/>
            <person name="Song I."/>
            <person name="Kim S."/>
            <person name="Choi T."/>
            <person name="Kim D."/>
            <person name="Ryu S."/>
            <person name="Kim W."/>
        </authorList>
    </citation>
    <scope>NUCLEOTIDE SEQUENCE [LARGE SCALE GENOMIC DNA]</scope>
    <source>
        <tissue evidence="2">Muscle</tissue>
    </source>
</reference>
<evidence type="ECO:0000313" key="3">
    <source>
        <dbReference type="Proteomes" id="UP000324222"/>
    </source>
</evidence>
<dbReference type="Pfam" id="PF07647">
    <property type="entry name" value="SAM_2"/>
    <property type="match status" value="1"/>
</dbReference>
<proteinExistence type="predicted"/>
<sequence>MSRLCVLHRGCLALSRCDPVPSPISQWSSSNVVDWMATLNLAPYTEIFKAKDIKGTDLLTLDRDKLIVSIVLSCHLHSLFQYFSSTQPVVAVN</sequence>
<evidence type="ECO:0000313" key="2">
    <source>
        <dbReference type="EMBL" id="MPC26114.1"/>
    </source>
</evidence>
<dbReference type="OrthoDB" id="3175255at2759"/>
<feature type="domain" description="SAM" evidence="1">
    <location>
        <begin position="27"/>
        <end position="70"/>
    </location>
</feature>
<dbReference type="AlphaFoldDB" id="A0A5B7DZN8"/>
<accession>A0A5B7DZN8</accession>
<name>A0A5B7DZN8_PORTR</name>
<dbReference type="InterPro" id="IPR013761">
    <property type="entry name" value="SAM/pointed_sf"/>
</dbReference>